<gene>
    <name evidence="1" type="ORF">CLG96_18165</name>
</gene>
<reference evidence="1 2" key="1">
    <citation type="submission" date="2017-09" db="EMBL/GenBank/DDBJ databases">
        <title>Sphingomonas panjinensis sp.nov., isolated from oil-contaminated soil.</title>
        <authorList>
            <person name="Wang L."/>
            <person name="Chen L."/>
        </authorList>
    </citation>
    <scope>NUCLEOTIDE SEQUENCE [LARGE SCALE GENOMIC DNA]</scope>
    <source>
        <strain evidence="1 2">FW-11</strain>
    </source>
</reference>
<dbReference type="OrthoDB" id="7433243at2"/>
<keyword evidence="2" id="KW-1185">Reference proteome</keyword>
<name>A0A2T5FTS8_9SPHN</name>
<dbReference type="AlphaFoldDB" id="A0A2T5FTS8"/>
<accession>A0A2T5FTS8</accession>
<evidence type="ECO:0000313" key="2">
    <source>
        <dbReference type="Proteomes" id="UP000244162"/>
    </source>
</evidence>
<dbReference type="Proteomes" id="UP000244162">
    <property type="component" value="Unassembled WGS sequence"/>
</dbReference>
<sequence length="84" mass="9305">MVEIVRLDAGAERPLLADDQPWLYVEQSDEGLFYGSGGSWKASGEWVGYGSLSENDVDLDCAVKAACEWADRYNVPTIWVFASK</sequence>
<protein>
    <submittedName>
        <fullName evidence="1">Uncharacterized protein</fullName>
    </submittedName>
</protein>
<dbReference type="EMBL" id="NWBU01000018">
    <property type="protein sequence ID" value="PTQ07462.1"/>
    <property type="molecule type" value="Genomic_DNA"/>
</dbReference>
<organism evidence="1 2">
    <name type="scientific">Sphingomonas oleivorans</name>
    <dbReference type="NCBI Taxonomy" id="1735121"/>
    <lineage>
        <taxon>Bacteria</taxon>
        <taxon>Pseudomonadati</taxon>
        <taxon>Pseudomonadota</taxon>
        <taxon>Alphaproteobacteria</taxon>
        <taxon>Sphingomonadales</taxon>
        <taxon>Sphingomonadaceae</taxon>
        <taxon>Sphingomonas</taxon>
    </lineage>
</organism>
<proteinExistence type="predicted"/>
<evidence type="ECO:0000313" key="1">
    <source>
        <dbReference type="EMBL" id="PTQ07462.1"/>
    </source>
</evidence>
<comment type="caution">
    <text evidence="1">The sequence shown here is derived from an EMBL/GenBank/DDBJ whole genome shotgun (WGS) entry which is preliminary data.</text>
</comment>
<dbReference type="RefSeq" id="WP_133175422.1">
    <property type="nucleotide sequence ID" value="NZ_NWBU01000018.1"/>
</dbReference>